<reference evidence="1 2" key="1">
    <citation type="journal article" date="2009" name="Environ. Microbiol.">
        <title>Genome sequence of Desulfobacterium autotrophicum HRM2, a marine sulfate reducer oxidizing organic carbon completely to carbon dioxide.</title>
        <authorList>
            <person name="Strittmatter A.W."/>
            <person name="Liesegang H."/>
            <person name="Rabus R."/>
            <person name="Decker I."/>
            <person name="Amann J."/>
            <person name="Andres S."/>
            <person name="Henne A."/>
            <person name="Fricke W.F."/>
            <person name="Martinez-Arias R."/>
            <person name="Bartels D."/>
            <person name="Goesmann A."/>
            <person name="Krause L."/>
            <person name="Puehler A."/>
            <person name="Klenk H.P."/>
            <person name="Richter M."/>
            <person name="Schuler M."/>
            <person name="Gloeckner F.O."/>
            <person name="Meyerdierks A."/>
            <person name="Gottschalk G."/>
            <person name="Amann R."/>
        </authorList>
    </citation>
    <scope>NUCLEOTIDE SEQUENCE [LARGE SCALE GENOMIC DNA]</scope>
    <source>
        <strain evidence="2">ATCC 43914 / DSM 3382 / HRM2</strain>
    </source>
</reference>
<dbReference type="STRING" id="177437.HRM2_27740"/>
<accession>C0QJ51</accession>
<sequence>MTKPIVKPPARKQILLTALALVAYWGVYTFVSTQRLAFLDQTPIHYAIPSSFTAPAALEFKGVVANYLFLKAITDAGDELGRGKKIDREMINYIVASVDTITDLDPKFWDPYLFASLMLAWNFGEPEKANTILTKAETNLPNDYRPSYFKGFNYYYFLKDNEKAAEYMIKASKLPGSPSYLPYLATRLSVYSANHKTAAAFLEQMIRTTRNEALVKQLKMRLETINHLIVLEKAMMDYKGRFGLFPKHLEDLVKAGFITAIPKDPHGGKYIIMENNRVYTTSRMIEQH</sequence>
<dbReference type="AlphaFoldDB" id="C0QJ51"/>
<gene>
    <name evidence="1" type="ordered locus">HRM2_27740</name>
</gene>
<evidence type="ECO:0008006" key="3">
    <source>
        <dbReference type="Google" id="ProtNLM"/>
    </source>
</evidence>
<name>C0QJ51_DESAH</name>
<protein>
    <recommendedName>
        <fullName evidence="3">Tetratricopeptide repeat protein</fullName>
    </recommendedName>
</protein>
<dbReference type="SUPFAM" id="SSF48452">
    <property type="entry name" value="TPR-like"/>
    <property type="match status" value="1"/>
</dbReference>
<dbReference type="EMBL" id="CP001087">
    <property type="protein sequence ID" value="ACN15864.1"/>
    <property type="molecule type" value="Genomic_DNA"/>
</dbReference>
<keyword evidence="2" id="KW-1185">Reference proteome</keyword>
<dbReference type="HOGENOM" id="CLU_084157_0_0_7"/>
<evidence type="ECO:0000313" key="1">
    <source>
        <dbReference type="EMBL" id="ACN15864.1"/>
    </source>
</evidence>
<proteinExistence type="predicted"/>
<dbReference type="InterPro" id="IPR011990">
    <property type="entry name" value="TPR-like_helical_dom_sf"/>
</dbReference>
<organism evidence="1 2">
    <name type="scientific">Desulforapulum autotrophicum (strain ATCC 43914 / DSM 3382 / VKM B-1955 / HRM2)</name>
    <name type="common">Desulfobacterium autotrophicum</name>
    <dbReference type="NCBI Taxonomy" id="177437"/>
    <lineage>
        <taxon>Bacteria</taxon>
        <taxon>Pseudomonadati</taxon>
        <taxon>Thermodesulfobacteriota</taxon>
        <taxon>Desulfobacteria</taxon>
        <taxon>Desulfobacterales</taxon>
        <taxon>Desulfobacteraceae</taxon>
        <taxon>Desulforapulum</taxon>
    </lineage>
</organism>
<dbReference type="RefSeq" id="WP_015904627.1">
    <property type="nucleotide sequence ID" value="NC_012108.1"/>
</dbReference>
<dbReference type="OrthoDB" id="9783085at2"/>
<dbReference type="Proteomes" id="UP000000442">
    <property type="component" value="Chromosome"/>
</dbReference>
<dbReference type="InterPro" id="IPR045584">
    <property type="entry name" value="Pilin-like"/>
</dbReference>
<dbReference type="KEGG" id="dat:HRM2_27740"/>
<dbReference type="eggNOG" id="COG0457">
    <property type="taxonomic scope" value="Bacteria"/>
</dbReference>
<dbReference type="SUPFAM" id="SSF54523">
    <property type="entry name" value="Pili subunits"/>
    <property type="match status" value="1"/>
</dbReference>
<evidence type="ECO:0000313" key="2">
    <source>
        <dbReference type="Proteomes" id="UP000000442"/>
    </source>
</evidence>
<dbReference type="Gene3D" id="1.25.40.10">
    <property type="entry name" value="Tetratricopeptide repeat domain"/>
    <property type="match status" value="1"/>
</dbReference>